<organism evidence="1 2">
    <name type="scientific">Populus alba</name>
    <name type="common">White poplar</name>
    <dbReference type="NCBI Taxonomy" id="43335"/>
    <lineage>
        <taxon>Eukaryota</taxon>
        <taxon>Viridiplantae</taxon>
        <taxon>Streptophyta</taxon>
        <taxon>Embryophyta</taxon>
        <taxon>Tracheophyta</taxon>
        <taxon>Spermatophyta</taxon>
        <taxon>Magnoliopsida</taxon>
        <taxon>eudicotyledons</taxon>
        <taxon>Gunneridae</taxon>
        <taxon>Pentapetalae</taxon>
        <taxon>rosids</taxon>
        <taxon>fabids</taxon>
        <taxon>Malpighiales</taxon>
        <taxon>Salicaceae</taxon>
        <taxon>Saliceae</taxon>
        <taxon>Populus</taxon>
    </lineage>
</organism>
<dbReference type="Proteomes" id="UP000309997">
    <property type="component" value="Unassembled WGS sequence"/>
</dbReference>
<keyword evidence="2" id="KW-1185">Reference proteome</keyword>
<accession>A0ACC4D1J0</accession>
<name>A0ACC4D1J0_POPAL</name>
<gene>
    <name evidence="1" type="ORF">D5086_002416</name>
</gene>
<evidence type="ECO:0000313" key="2">
    <source>
        <dbReference type="Proteomes" id="UP000309997"/>
    </source>
</evidence>
<evidence type="ECO:0000313" key="1">
    <source>
        <dbReference type="EMBL" id="KAL3611396.1"/>
    </source>
</evidence>
<reference evidence="1 2" key="1">
    <citation type="journal article" date="2024" name="Plant Biotechnol. J.">
        <title>Genome and CRISPR/Cas9 system of a widespread forest tree (Populus alba) in the world.</title>
        <authorList>
            <person name="Liu Y.J."/>
            <person name="Jiang P.F."/>
            <person name="Han X.M."/>
            <person name="Li X.Y."/>
            <person name="Wang H.M."/>
            <person name="Wang Y.J."/>
            <person name="Wang X.X."/>
            <person name="Zeng Q.Y."/>
        </authorList>
    </citation>
    <scope>NUCLEOTIDE SEQUENCE [LARGE SCALE GENOMIC DNA]</scope>
    <source>
        <strain evidence="2">cv. PAL-ZL1</strain>
    </source>
</reference>
<proteinExistence type="predicted"/>
<comment type="caution">
    <text evidence="1">The sequence shown here is derived from an EMBL/GenBank/DDBJ whole genome shotgun (WGS) entry which is preliminary data.</text>
</comment>
<protein>
    <submittedName>
        <fullName evidence="1">Uncharacterized protein</fullName>
    </submittedName>
</protein>
<sequence>MDCFGEVSVEFHHAALPEVENAAAGPTLREVKMAGFRIGQNYVQFDLDWGFKWEANMLMYFGDIDEYVIVLLRNGRDKEEARNELNVFLGDDSDSFVSWLWDHLATNLDMYVRPPETRADEVARTNPTLIEQTEGNESHQLDSEHENVKPDNSSRGRHKREWKGVARDVNQPPPLRSSVVDNTHLEEKTHGKASRARRSPSPQTPQEQKRTRHDEQQHVKRDAVSQATSGAPRRLLQFAVRDAVRTLRPSGRVKEPSRKRLRSVVSASTEDTSLVDRPRRLQSIARVPNPMATVLKAVREAAEDVVKVKSSGSVFDRLGRDMDASLITEQVAEFRDHAVEDDEYEDFNEIQEQTHSNYPQRSKYCGHAGTTNMTGQEAGLTTGLMSDYEGYDDSSPVGHRVMDVSQTGTYLGSKGKDSLMSNYNVAKDQDQSVSAANTSRKIVNISVNVNTWRPPHYQESRDTVMDNLKSVQDNEADAGSCGAQLMKEISNPVSVSNGNVKPAGDIQQEPQKPPSSASGSYTAGRPLEDADSRTIFVSNVHFAATKDSLSRHFNKFGEVLKVVIVTDAATGQPTGSAYVEFMRKEAADNALSLDGTSFMSRIVKWKRDAQGSPAESSAAFSVSSVVSPSARSLTYVRTEPKPDGNSAEDLLGEKFVASEDLHLVFSSGIALHFLSPNISKDHT</sequence>
<dbReference type="EMBL" id="RCHU02000001">
    <property type="protein sequence ID" value="KAL3611396.1"/>
    <property type="molecule type" value="Genomic_DNA"/>
</dbReference>